<proteinExistence type="predicted"/>
<protein>
    <submittedName>
        <fullName evidence="1">DUF2513 domain-containing protein</fullName>
    </submittedName>
</protein>
<evidence type="ECO:0000313" key="1">
    <source>
        <dbReference type="EMBL" id="RHF51435.1"/>
    </source>
</evidence>
<dbReference type="OrthoDB" id="6960201at2"/>
<accession>A0A414NWA8</accession>
<dbReference type="RefSeq" id="WP_118176065.1">
    <property type="nucleotide sequence ID" value="NZ_JAQEAO010000001.1"/>
</dbReference>
<dbReference type="InterPro" id="IPR019650">
    <property type="entry name" value="DUF2513"/>
</dbReference>
<sequence>MKLDYDLIREILLITEEHSNGKNHILDSFYQKQISPIPSNATMRTNIEYLRMSGYVQCKLTNKGVYRIVDLTPKGRDYLDNIRSEKVWKKVKEMIRENAGTMSMDIVKNIAVKVAEEIIFSS</sequence>
<dbReference type="Proteomes" id="UP000283442">
    <property type="component" value="Unassembled WGS sequence"/>
</dbReference>
<organism evidence="1 2">
    <name type="scientific">Mitsuokella multacida</name>
    <dbReference type="NCBI Taxonomy" id="52226"/>
    <lineage>
        <taxon>Bacteria</taxon>
        <taxon>Bacillati</taxon>
        <taxon>Bacillota</taxon>
        <taxon>Negativicutes</taxon>
        <taxon>Selenomonadales</taxon>
        <taxon>Selenomonadaceae</taxon>
        <taxon>Mitsuokella</taxon>
    </lineage>
</organism>
<reference evidence="1 2" key="1">
    <citation type="submission" date="2018-08" db="EMBL/GenBank/DDBJ databases">
        <title>A genome reference for cultivated species of the human gut microbiota.</title>
        <authorList>
            <person name="Zou Y."/>
            <person name="Xue W."/>
            <person name="Luo G."/>
        </authorList>
    </citation>
    <scope>NUCLEOTIDE SEQUENCE [LARGE SCALE GENOMIC DNA]</scope>
    <source>
        <strain evidence="1 2">AM25-21AC</strain>
    </source>
</reference>
<dbReference type="EMBL" id="QRHE01000006">
    <property type="protein sequence ID" value="RHF51435.1"/>
    <property type="molecule type" value="Genomic_DNA"/>
</dbReference>
<gene>
    <name evidence="1" type="ORF">DW674_06625</name>
</gene>
<comment type="caution">
    <text evidence="1">The sequence shown here is derived from an EMBL/GenBank/DDBJ whole genome shotgun (WGS) entry which is preliminary data.</text>
</comment>
<name>A0A414NWA8_9FIRM</name>
<evidence type="ECO:0000313" key="2">
    <source>
        <dbReference type="Proteomes" id="UP000283442"/>
    </source>
</evidence>
<dbReference type="AlphaFoldDB" id="A0A414NWA8"/>
<dbReference type="Pfam" id="PF10711">
    <property type="entry name" value="DUF2513"/>
    <property type="match status" value="1"/>
</dbReference>